<gene>
    <name evidence="6" type="primary">pstB_2</name>
    <name evidence="6" type="ORF">NCTC10122_00560</name>
</gene>
<dbReference type="GO" id="GO:0015833">
    <property type="term" value="P:peptide transport"/>
    <property type="evidence" value="ECO:0007669"/>
    <property type="project" value="InterPro"/>
</dbReference>
<dbReference type="PROSITE" id="PS00211">
    <property type="entry name" value="ABC_TRANSPORTER_1"/>
    <property type="match status" value="1"/>
</dbReference>
<dbReference type="AlphaFoldDB" id="A0A449A9U9"/>
<dbReference type="InterPro" id="IPR003439">
    <property type="entry name" value="ABC_transporter-like_ATP-bd"/>
</dbReference>
<dbReference type="InterPro" id="IPR003593">
    <property type="entry name" value="AAA+_ATPase"/>
</dbReference>
<organism evidence="6 7">
    <name type="scientific">Mycoplasmopsis bovigenitalium</name>
    <dbReference type="NCBI Taxonomy" id="2112"/>
    <lineage>
        <taxon>Bacteria</taxon>
        <taxon>Bacillati</taxon>
        <taxon>Mycoplasmatota</taxon>
        <taxon>Mycoplasmoidales</taxon>
        <taxon>Metamycoplasmataceae</taxon>
        <taxon>Mycoplasmopsis</taxon>
    </lineage>
</organism>
<evidence type="ECO:0000313" key="7">
    <source>
        <dbReference type="Proteomes" id="UP000290942"/>
    </source>
</evidence>
<dbReference type="SUPFAM" id="SSF52540">
    <property type="entry name" value="P-loop containing nucleoside triphosphate hydrolases"/>
    <property type="match status" value="1"/>
</dbReference>
<protein>
    <submittedName>
        <fullName evidence="6">Phosphate ABC transporter ATP-binding protein</fullName>
        <ecNumber evidence="6">3.6.3.-</ecNumber>
    </submittedName>
</protein>
<dbReference type="PANTHER" id="PTHR43776">
    <property type="entry name" value="TRANSPORT ATP-BINDING PROTEIN"/>
    <property type="match status" value="1"/>
</dbReference>
<dbReference type="GO" id="GO:0016887">
    <property type="term" value="F:ATP hydrolysis activity"/>
    <property type="evidence" value="ECO:0007669"/>
    <property type="project" value="InterPro"/>
</dbReference>
<evidence type="ECO:0000259" key="5">
    <source>
        <dbReference type="PROSITE" id="PS50893"/>
    </source>
</evidence>
<dbReference type="CDD" id="cd03257">
    <property type="entry name" value="ABC_NikE_OppD_transporters"/>
    <property type="match status" value="1"/>
</dbReference>
<proteinExistence type="inferred from homology"/>
<dbReference type="InterPro" id="IPR017871">
    <property type="entry name" value="ABC_transporter-like_CS"/>
</dbReference>
<sequence>MNNKYYVEHARFGKKIYRKIRPGTDEMLNCEDKEPIVQIRNMDVTYGYGAKTFYALKDLNLNIYQGEVLGLVGESGSGKTTAGKAIIGLTPHSFGQIKIIDTIIPKNREKINKWTKKGREIINFMVNKVQMIFQDPTNSLNPFKNVETVVGEGLTNIKNSKYIYLTNIDIETYLELNKKLEMINPNLVLSKNPWDSLRENWDTEQTLYNFVYEVEGNNLLKLKDKIRKEKFDEINSFIIERRKFRDQEQHLNEKQCKRKLIIDILHQVGLDETVLNRYPLEFSGGQQQRLGICRAVVLQPQILIADEPISALDVSIQAQVINIFKELKEKYNLTIIFIAHNLRMVEYISDRIAVINKGTLLEVGPTKSVIHNPHHPYTQSLLDAVPSIEAEKGSLVGKVYSTTVHDYDENNQPKWHQVADKHFVLATDEEVIEFVENAKKYKSKFTETRN</sequence>
<name>A0A449A9U9_9BACT</name>
<dbReference type="SMART" id="SM00382">
    <property type="entry name" value="AAA"/>
    <property type="match status" value="1"/>
</dbReference>
<dbReference type="InterPro" id="IPR050319">
    <property type="entry name" value="ABC_transp_ATP-bind"/>
</dbReference>
<comment type="similarity">
    <text evidence="1">Belongs to the ABC transporter superfamily.</text>
</comment>
<dbReference type="InterPro" id="IPR027417">
    <property type="entry name" value="P-loop_NTPase"/>
</dbReference>
<evidence type="ECO:0000256" key="3">
    <source>
        <dbReference type="ARBA" id="ARBA00022741"/>
    </source>
</evidence>
<dbReference type="PANTHER" id="PTHR43776:SF7">
    <property type="entry name" value="D,D-DIPEPTIDE TRANSPORT ATP-BINDING PROTEIN DDPF-RELATED"/>
    <property type="match status" value="1"/>
</dbReference>
<feature type="domain" description="ABC transporter" evidence="5">
    <location>
        <begin position="39"/>
        <end position="382"/>
    </location>
</feature>
<evidence type="ECO:0000256" key="1">
    <source>
        <dbReference type="ARBA" id="ARBA00005417"/>
    </source>
</evidence>
<dbReference type="Pfam" id="PF08352">
    <property type="entry name" value="oligo_HPY"/>
    <property type="match status" value="1"/>
</dbReference>
<dbReference type="Gene3D" id="3.40.50.300">
    <property type="entry name" value="P-loop containing nucleotide triphosphate hydrolases"/>
    <property type="match status" value="1"/>
</dbReference>
<evidence type="ECO:0000256" key="4">
    <source>
        <dbReference type="ARBA" id="ARBA00022840"/>
    </source>
</evidence>
<dbReference type="Pfam" id="PF00005">
    <property type="entry name" value="ABC_tran"/>
    <property type="match status" value="1"/>
</dbReference>
<keyword evidence="2" id="KW-0813">Transport</keyword>
<dbReference type="Proteomes" id="UP000290942">
    <property type="component" value="Chromosome"/>
</dbReference>
<evidence type="ECO:0000313" key="6">
    <source>
        <dbReference type="EMBL" id="VEU60962.1"/>
    </source>
</evidence>
<keyword evidence="3" id="KW-0547">Nucleotide-binding</keyword>
<evidence type="ECO:0000256" key="2">
    <source>
        <dbReference type="ARBA" id="ARBA00022448"/>
    </source>
</evidence>
<dbReference type="InterPro" id="IPR013563">
    <property type="entry name" value="Oligopep_ABC_C"/>
</dbReference>
<dbReference type="GO" id="GO:0005524">
    <property type="term" value="F:ATP binding"/>
    <property type="evidence" value="ECO:0007669"/>
    <property type="project" value="UniProtKB-KW"/>
</dbReference>
<reference evidence="6 7" key="1">
    <citation type="submission" date="2019-01" db="EMBL/GenBank/DDBJ databases">
        <authorList>
            <consortium name="Pathogen Informatics"/>
        </authorList>
    </citation>
    <scope>NUCLEOTIDE SEQUENCE [LARGE SCALE GENOMIC DNA]</scope>
    <source>
        <strain evidence="6 7">NCTC10122</strain>
    </source>
</reference>
<dbReference type="GO" id="GO:0055085">
    <property type="term" value="P:transmembrane transport"/>
    <property type="evidence" value="ECO:0007669"/>
    <property type="project" value="UniProtKB-ARBA"/>
</dbReference>
<dbReference type="PROSITE" id="PS50893">
    <property type="entry name" value="ABC_TRANSPORTER_2"/>
    <property type="match status" value="1"/>
</dbReference>
<dbReference type="EMBL" id="LR214970">
    <property type="protein sequence ID" value="VEU60962.1"/>
    <property type="molecule type" value="Genomic_DNA"/>
</dbReference>
<keyword evidence="4 6" id="KW-0067">ATP-binding</keyword>
<keyword evidence="6" id="KW-0378">Hydrolase</keyword>
<dbReference type="EC" id="3.6.3.-" evidence="6"/>
<accession>A0A449A9U9</accession>
<dbReference type="RefSeq" id="WP_129687812.1">
    <property type="nucleotide sequence ID" value="NZ_LR214970.1"/>
</dbReference>